<sequence>MTPAGLAVNQLVTFGHGAAAKTESSINNDMQFIVSLVAFSYASLALAGACTGNGDSFSQECVTLYNGENCPSNGVEASYKPTCAGNCYVYGFNSLNVQGSYFYGTNCHAYSDSNCQNEIGSSGNIVGAGAGKCFNFQGGQSMKCYYNC</sequence>
<name>A0AAQ3M8Q2_9PEZI</name>
<evidence type="ECO:0000313" key="1">
    <source>
        <dbReference type="EMBL" id="WPH02945.1"/>
    </source>
</evidence>
<dbReference type="Proteomes" id="UP001303373">
    <property type="component" value="Chromosome 9"/>
</dbReference>
<proteinExistence type="predicted"/>
<accession>A0AAQ3M8Q2</accession>
<dbReference type="AlphaFoldDB" id="A0AAQ3M8Q2"/>
<protein>
    <submittedName>
        <fullName evidence="1">Uncharacterized protein</fullName>
    </submittedName>
</protein>
<reference evidence="1 2" key="1">
    <citation type="submission" date="2023-11" db="EMBL/GenBank/DDBJ databases">
        <title>An acidophilic fungus is an integral part of prey digestion in a carnivorous sundew plant.</title>
        <authorList>
            <person name="Tsai I.J."/>
        </authorList>
    </citation>
    <scope>NUCLEOTIDE SEQUENCE [LARGE SCALE GENOMIC DNA]</scope>
    <source>
        <strain evidence="1">169a</strain>
    </source>
</reference>
<gene>
    <name evidence="1" type="ORF">R9X50_00581600</name>
</gene>
<dbReference type="EMBL" id="CP138588">
    <property type="protein sequence ID" value="WPH02945.1"/>
    <property type="molecule type" value="Genomic_DNA"/>
</dbReference>
<evidence type="ECO:0000313" key="2">
    <source>
        <dbReference type="Proteomes" id="UP001303373"/>
    </source>
</evidence>
<keyword evidence="2" id="KW-1185">Reference proteome</keyword>
<organism evidence="1 2">
    <name type="scientific">Acrodontium crateriforme</name>
    <dbReference type="NCBI Taxonomy" id="150365"/>
    <lineage>
        <taxon>Eukaryota</taxon>
        <taxon>Fungi</taxon>
        <taxon>Dikarya</taxon>
        <taxon>Ascomycota</taxon>
        <taxon>Pezizomycotina</taxon>
        <taxon>Dothideomycetes</taxon>
        <taxon>Dothideomycetidae</taxon>
        <taxon>Mycosphaerellales</taxon>
        <taxon>Teratosphaeriaceae</taxon>
        <taxon>Acrodontium</taxon>
    </lineage>
</organism>